<evidence type="ECO:0000259" key="16">
    <source>
        <dbReference type="Pfam" id="PF00482"/>
    </source>
</evidence>
<keyword evidence="7 14" id="KW-0812">Transmembrane</keyword>
<evidence type="ECO:0000256" key="7">
    <source>
        <dbReference type="ARBA" id="ARBA00022692"/>
    </source>
</evidence>
<dbReference type="InterPro" id="IPR001992">
    <property type="entry name" value="T2SS_GspF/T4SS_PilC_CS"/>
</dbReference>
<evidence type="ECO:0000256" key="13">
    <source>
        <dbReference type="ARBA" id="ARBA00030750"/>
    </source>
</evidence>
<dbReference type="PANTHER" id="PTHR30012:SF0">
    <property type="entry name" value="TYPE II SECRETION SYSTEM PROTEIN F-RELATED"/>
    <property type="match status" value="1"/>
</dbReference>
<evidence type="ECO:0000256" key="14">
    <source>
        <dbReference type="RuleBase" id="RU003923"/>
    </source>
</evidence>
<keyword evidence="12 15" id="KW-0472">Membrane</keyword>
<keyword evidence="6" id="KW-0997">Cell inner membrane</keyword>
<comment type="caution">
    <text evidence="17">The sequence shown here is derived from an EMBL/GenBank/DDBJ whole genome shotgun (WGS) entry which is preliminary data.</text>
</comment>
<comment type="similarity">
    <text evidence="3 14">Belongs to the GSP F family.</text>
</comment>
<dbReference type="EMBL" id="QQAX01000039">
    <property type="protein sequence ID" value="RDI37506.1"/>
    <property type="molecule type" value="Genomic_DNA"/>
</dbReference>
<dbReference type="FunFam" id="1.20.81.30:FF:000001">
    <property type="entry name" value="Type II secretion system protein F"/>
    <property type="match status" value="2"/>
</dbReference>
<comment type="subcellular location">
    <subcellularLocation>
        <location evidence="2 14">Cell inner membrane</location>
        <topology evidence="2 14">Multi-pass membrane protein</topology>
    </subcellularLocation>
</comment>
<feature type="transmembrane region" description="Helical" evidence="15">
    <location>
        <begin position="382"/>
        <end position="403"/>
    </location>
</feature>
<dbReference type="InterPro" id="IPR011850">
    <property type="entry name" value="T2SS_GspF"/>
</dbReference>
<dbReference type="PRINTS" id="PR00812">
    <property type="entry name" value="BCTERIALGSPF"/>
</dbReference>
<evidence type="ECO:0000256" key="15">
    <source>
        <dbReference type="SAM" id="Phobius"/>
    </source>
</evidence>
<keyword evidence="10" id="KW-0653">Protein transport</keyword>
<evidence type="ECO:0000256" key="11">
    <source>
        <dbReference type="ARBA" id="ARBA00022989"/>
    </source>
</evidence>
<evidence type="ECO:0000313" key="17">
    <source>
        <dbReference type="EMBL" id="RDI37506.1"/>
    </source>
</evidence>
<dbReference type="PROSITE" id="PS00874">
    <property type="entry name" value="T2SP_F"/>
    <property type="match status" value="1"/>
</dbReference>
<dbReference type="GO" id="GO:0046872">
    <property type="term" value="F:metal ion binding"/>
    <property type="evidence" value="ECO:0007669"/>
    <property type="project" value="UniProtKB-KW"/>
</dbReference>
<dbReference type="RefSeq" id="WP_114835445.1">
    <property type="nucleotide sequence ID" value="NZ_LR699114.1"/>
</dbReference>
<dbReference type="InterPro" id="IPR042094">
    <property type="entry name" value="T2SS_GspF_sf"/>
</dbReference>
<evidence type="ECO:0000313" key="18">
    <source>
        <dbReference type="Proteomes" id="UP000254720"/>
    </source>
</evidence>
<evidence type="ECO:0000256" key="4">
    <source>
        <dbReference type="ARBA" id="ARBA00022448"/>
    </source>
</evidence>
<reference evidence="17 18" key="1">
    <citation type="submission" date="2018-07" db="EMBL/GenBank/DDBJ databases">
        <title>Genomic Encyclopedia of Type Strains, Phase IV (KMG-IV): sequencing the most valuable type-strain genomes for metagenomic binning, comparative biology and taxonomic classification.</title>
        <authorList>
            <person name="Goeker M."/>
        </authorList>
    </citation>
    <scope>NUCLEOTIDE SEQUENCE [LARGE SCALE GENOMIC DNA]</scope>
    <source>
        <strain evidence="17 18">DSM 16500</strain>
    </source>
</reference>
<organism evidence="17 18">
    <name type="scientific">Aquicella lusitana</name>
    <dbReference type="NCBI Taxonomy" id="254246"/>
    <lineage>
        <taxon>Bacteria</taxon>
        <taxon>Pseudomonadati</taxon>
        <taxon>Pseudomonadota</taxon>
        <taxon>Gammaproteobacteria</taxon>
        <taxon>Legionellales</taxon>
        <taxon>Coxiellaceae</taxon>
        <taxon>Aquicella</taxon>
    </lineage>
</organism>
<evidence type="ECO:0000256" key="9">
    <source>
        <dbReference type="ARBA" id="ARBA00022837"/>
    </source>
</evidence>
<keyword evidence="11 15" id="KW-1133">Transmembrane helix</keyword>
<sequence>MPAYHFIAVNQGGQEQKGVLEAESEKHARQLLRDKSLIPVKVRAAQEKKGLRKESQFTALFSRQRRLSSKELALITRQFATLLSAGLPIEEALQAVSEQTEKSHVKGLVLSVRSKIVEGHALASALREHPESFSALFCATIAAGEKSGHLDKVLLRLADYTEQQWHMRQKLKTALIYPAMIVLVAMGIVGFLLEYVVPKMIAVYGRLNQALPTLTTVLISISQFVGNYGLYFLLLIIAGIFFWRRALKKNALLREKTHQFLLRLPLIGYAIKTADTARFARTLSILSAAGVSVLEAMRISAQLITTIPIRNAVEEAVDRVREGAAIHLALKQTGYFSPMSVHMISSGEASGQLEGMLERVAQNQEDEITRLIEVGLALFEPAIILIMGAIVLFIVLAVLLPIFQLNEFTG</sequence>
<gene>
    <name evidence="17" type="ORF">C8D86_1396</name>
</gene>
<dbReference type="PANTHER" id="PTHR30012">
    <property type="entry name" value="GENERAL SECRETION PATHWAY PROTEIN"/>
    <property type="match status" value="1"/>
</dbReference>
<dbReference type="GO" id="GO:0015628">
    <property type="term" value="P:protein secretion by the type II secretion system"/>
    <property type="evidence" value="ECO:0007669"/>
    <property type="project" value="InterPro"/>
</dbReference>
<feature type="transmembrane region" description="Helical" evidence="15">
    <location>
        <begin position="217"/>
        <end position="243"/>
    </location>
</feature>
<evidence type="ECO:0000256" key="5">
    <source>
        <dbReference type="ARBA" id="ARBA00022475"/>
    </source>
</evidence>
<feature type="domain" description="Type II secretion system protein GspF" evidence="16">
    <location>
        <begin position="76"/>
        <end position="198"/>
    </location>
</feature>
<feature type="transmembrane region" description="Helical" evidence="15">
    <location>
        <begin position="174"/>
        <end position="197"/>
    </location>
</feature>
<dbReference type="Proteomes" id="UP000254720">
    <property type="component" value="Unassembled WGS sequence"/>
</dbReference>
<keyword evidence="4 14" id="KW-0813">Transport</keyword>
<evidence type="ECO:0000256" key="10">
    <source>
        <dbReference type="ARBA" id="ARBA00022927"/>
    </source>
</evidence>
<evidence type="ECO:0000256" key="12">
    <source>
        <dbReference type="ARBA" id="ARBA00023136"/>
    </source>
</evidence>
<dbReference type="Pfam" id="PF00482">
    <property type="entry name" value="T2SSF"/>
    <property type="match status" value="2"/>
</dbReference>
<dbReference type="OrthoDB" id="9805682at2"/>
<evidence type="ECO:0000256" key="2">
    <source>
        <dbReference type="ARBA" id="ARBA00004429"/>
    </source>
</evidence>
<keyword evidence="18" id="KW-1185">Reference proteome</keyword>
<dbReference type="InterPro" id="IPR003004">
    <property type="entry name" value="GspF/PilC"/>
</dbReference>
<evidence type="ECO:0000256" key="1">
    <source>
        <dbReference type="ARBA" id="ARBA00002684"/>
    </source>
</evidence>
<comment type="function">
    <text evidence="1">Component of the type II secretion system inner membrane complex required for the energy-dependent secretion of extracellular factors such as proteases and toxins from the periplasm.</text>
</comment>
<dbReference type="Gene3D" id="1.20.81.30">
    <property type="entry name" value="Type II secretion system (T2SS), domain F"/>
    <property type="match status" value="2"/>
</dbReference>
<dbReference type="AlphaFoldDB" id="A0A370G3B2"/>
<dbReference type="GO" id="GO:0015627">
    <property type="term" value="C:type II protein secretion system complex"/>
    <property type="evidence" value="ECO:0007669"/>
    <property type="project" value="InterPro"/>
</dbReference>
<dbReference type="InterPro" id="IPR018076">
    <property type="entry name" value="T2SS_GspF_dom"/>
</dbReference>
<keyword evidence="9" id="KW-0106">Calcium</keyword>
<keyword evidence="8" id="KW-0479">Metal-binding</keyword>
<feature type="domain" description="Type II secretion system protein GspF" evidence="16">
    <location>
        <begin position="279"/>
        <end position="401"/>
    </location>
</feature>
<keyword evidence="5" id="KW-1003">Cell membrane</keyword>
<evidence type="ECO:0000256" key="3">
    <source>
        <dbReference type="ARBA" id="ARBA00005745"/>
    </source>
</evidence>
<accession>A0A370G3B2</accession>
<dbReference type="GO" id="GO:0005886">
    <property type="term" value="C:plasma membrane"/>
    <property type="evidence" value="ECO:0007669"/>
    <property type="project" value="UniProtKB-SubCell"/>
</dbReference>
<evidence type="ECO:0000256" key="8">
    <source>
        <dbReference type="ARBA" id="ARBA00022723"/>
    </source>
</evidence>
<evidence type="ECO:0000256" key="6">
    <source>
        <dbReference type="ARBA" id="ARBA00022519"/>
    </source>
</evidence>
<dbReference type="NCBIfam" id="TIGR02120">
    <property type="entry name" value="GspF"/>
    <property type="match status" value="1"/>
</dbReference>
<proteinExistence type="inferred from homology"/>
<protein>
    <recommendedName>
        <fullName evidence="13">General secretion pathway protein F</fullName>
    </recommendedName>
</protein>
<name>A0A370G3B2_9COXI</name>